<comment type="caution">
    <text evidence="1">The sequence shown here is derived from an EMBL/GenBank/DDBJ whole genome shotgun (WGS) entry which is preliminary data.</text>
</comment>
<evidence type="ECO:0000313" key="1">
    <source>
        <dbReference type="EMBL" id="MBD7944985.1"/>
    </source>
</evidence>
<keyword evidence="2" id="KW-1185">Reference proteome</keyword>
<dbReference type="Proteomes" id="UP000640786">
    <property type="component" value="Unassembled WGS sequence"/>
</dbReference>
<sequence>MNNHHMCHSCGQTKGWGQSCGCRRQLPAAEPIVCPPQYRVSDSFVPRMQPVIQPIVNVNREHIVNVPQYFVTESNETVVVPGVQQAYPVNNPSQGGAHRGFFSRFR</sequence>
<dbReference type="RefSeq" id="WP_144540881.1">
    <property type="nucleotide sequence ID" value="NZ_JACSQO010000006.1"/>
</dbReference>
<gene>
    <name evidence="1" type="ORF">H9650_12745</name>
</gene>
<organism evidence="1 2">
    <name type="scientific">Psychrobacillus faecigallinarum</name>
    <dbReference type="NCBI Taxonomy" id="2762235"/>
    <lineage>
        <taxon>Bacteria</taxon>
        <taxon>Bacillati</taxon>
        <taxon>Bacillota</taxon>
        <taxon>Bacilli</taxon>
        <taxon>Bacillales</taxon>
        <taxon>Bacillaceae</taxon>
        <taxon>Psychrobacillus</taxon>
    </lineage>
</organism>
<evidence type="ECO:0000313" key="2">
    <source>
        <dbReference type="Proteomes" id="UP000640786"/>
    </source>
</evidence>
<proteinExistence type="predicted"/>
<name>A0ABR8RB16_9BACI</name>
<accession>A0ABR8RB16</accession>
<reference evidence="1 2" key="1">
    <citation type="submission" date="2020-08" db="EMBL/GenBank/DDBJ databases">
        <title>A Genomic Blueprint of the Chicken Gut Microbiome.</title>
        <authorList>
            <person name="Gilroy R."/>
            <person name="Ravi A."/>
            <person name="Getino M."/>
            <person name="Pursley I."/>
            <person name="Horton D.L."/>
            <person name="Alikhan N.-F."/>
            <person name="Baker D."/>
            <person name="Gharbi K."/>
            <person name="Hall N."/>
            <person name="Watson M."/>
            <person name="Adriaenssens E.M."/>
            <person name="Foster-Nyarko E."/>
            <person name="Jarju S."/>
            <person name="Secka A."/>
            <person name="Antonio M."/>
            <person name="Oren A."/>
            <person name="Chaudhuri R."/>
            <person name="La Ragione R.M."/>
            <person name="Hildebrand F."/>
            <person name="Pallen M.J."/>
        </authorList>
    </citation>
    <scope>NUCLEOTIDE SEQUENCE [LARGE SCALE GENOMIC DNA]</scope>
    <source>
        <strain evidence="1 2">Sa2BUA9</strain>
    </source>
</reference>
<evidence type="ECO:0008006" key="3">
    <source>
        <dbReference type="Google" id="ProtNLM"/>
    </source>
</evidence>
<protein>
    <recommendedName>
        <fullName evidence="3">Spore coat protein</fullName>
    </recommendedName>
</protein>
<dbReference type="EMBL" id="JACSQO010000006">
    <property type="protein sequence ID" value="MBD7944985.1"/>
    <property type="molecule type" value="Genomic_DNA"/>
</dbReference>